<dbReference type="OrthoDB" id="424974at2759"/>
<sequence>MEQTTTRLGKGINCAECRRSKLKCDRKIPCTSCVKRGCANICPDGMQAATKGMKLIAALEENERLKSRVKALEAALVDIDPRLVGDKLQSIQNEIRRNNGESAASSPGQDKSESASPPSPYPEPYAWIDSHQPDYQPTKEEADVVDAFGMLVIGDEGGSIFHGEMASVEYLLQSKSRMELPEPRSARVATFLPEEILHLSDCFPSGPHLRPSSAIRELIFSYIPDSPATWRLYEQCKGGTSSLYEPVPRHEFIEQIYSHIFPTDLGVPDLQTVHPHRVSVLFMICALGTLFDQNNPAPLHKAEEWHQLARACVCLYDMLEEPSIPAIQTLYMMCLYTYLVDRSASERRWTLMGVTTKMAYSIGLHRDAQRWNLDPAEVQRRRNIFWELCSYDVWMSFVFGRPPSFSPQHIDCKFPDDPDGSVDANGKNQHSFHAWKFRFSAGCLATVSDVFGAPRTTYAQVLHVDRLIRKCYVPVKLRMPGIGGVPPDPQWAEDRVLALQRFAVFTKRETNLLLIHRAHFAQALDDKGTGDLLQSRYAASVLAAYRSGCLLISGLRDLAAKHPKVVSRTWFFWAGPYSAAVVLGSLIIRATRCRLARAAVMPLNNLVALFQELQPMFAPENALSTLQSLQASANKAMDRYLSNDPPPIEPLDVVFPDLDGRTRLISKTRSKESSPVSPGSSPPAAPAAETSEFMSAFNGLEPSIVEYFKKLDGSGPSPTGSTIMDTEFPPPASVFNPPGGFFDNSPWTPVPKSLPLGNGQDTFVDLTQPQAELRPFFPNDTYFYPHYAAAQAISQVPPPDLPVGLNGVQDLTWNSFLEELGIARMDQGA</sequence>
<comment type="subcellular location">
    <subcellularLocation>
        <location evidence="1">Nucleus</location>
    </subcellularLocation>
</comment>
<evidence type="ECO:0000256" key="4">
    <source>
        <dbReference type="SAM" id="MobiDB-lite"/>
    </source>
</evidence>
<evidence type="ECO:0000259" key="5">
    <source>
        <dbReference type="PROSITE" id="PS50048"/>
    </source>
</evidence>
<protein>
    <recommendedName>
        <fullName evidence="5">Zn(2)-C6 fungal-type domain-containing protein</fullName>
    </recommendedName>
</protein>
<reference evidence="6 7" key="1">
    <citation type="journal article" date="2016" name="Mol. Biol. Evol.">
        <title>Comparative Genomics of Early-Diverging Mushroom-Forming Fungi Provides Insights into the Origins of Lignocellulose Decay Capabilities.</title>
        <authorList>
            <person name="Nagy L.G."/>
            <person name="Riley R."/>
            <person name="Tritt A."/>
            <person name="Adam C."/>
            <person name="Daum C."/>
            <person name="Floudas D."/>
            <person name="Sun H."/>
            <person name="Yadav J.S."/>
            <person name="Pangilinan J."/>
            <person name="Larsson K.H."/>
            <person name="Matsuura K."/>
            <person name="Barry K."/>
            <person name="Labutti K."/>
            <person name="Kuo R."/>
            <person name="Ohm R.A."/>
            <person name="Bhattacharya S.S."/>
            <person name="Shirouzu T."/>
            <person name="Yoshinaga Y."/>
            <person name="Martin F.M."/>
            <person name="Grigoriev I.V."/>
            <person name="Hibbett D.S."/>
        </authorList>
    </citation>
    <scope>NUCLEOTIDE SEQUENCE [LARGE SCALE GENOMIC DNA]</scope>
    <source>
        <strain evidence="6 7">HHB9708</strain>
    </source>
</reference>
<dbReference type="GO" id="GO:0006351">
    <property type="term" value="P:DNA-templated transcription"/>
    <property type="evidence" value="ECO:0007669"/>
    <property type="project" value="InterPro"/>
</dbReference>
<dbReference type="GO" id="GO:0005634">
    <property type="term" value="C:nucleus"/>
    <property type="evidence" value="ECO:0007669"/>
    <property type="project" value="UniProtKB-SubCell"/>
</dbReference>
<dbReference type="SMART" id="SM00906">
    <property type="entry name" value="Fungal_trans"/>
    <property type="match status" value="1"/>
</dbReference>
<dbReference type="Pfam" id="PF04082">
    <property type="entry name" value="Fungal_trans"/>
    <property type="match status" value="1"/>
</dbReference>
<dbReference type="GO" id="GO:0003677">
    <property type="term" value="F:DNA binding"/>
    <property type="evidence" value="ECO:0007669"/>
    <property type="project" value="InterPro"/>
</dbReference>
<gene>
    <name evidence="6" type="ORF">SISNIDRAFT_453375</name>
</gene>
<feature type="region of interest" description="Disordered" evidence="4">
    <location>
        <begin position="97"/>
        <end position="139"/>
    </location>
</feature>
<dbReference type="InterPro" id="IPR050613">
    <property type="entry name" value="Sec_Metabolite_Reg"/>
</dbReference>
<dbReference type="EMBL" id="KV419404">
    <property type="protein sequence ID" value="KZS94456.1"/>
    <property type="molecule type" value="Genomic_DNA"/>
</dbReference>
<organism evidence="6 7">
    <name type="scientific">Sistotremastrum niveocremeum HHB9708</name>
    <dbReference type="NCBI Taxonomy" id="1314777"/>
    <lineage>
        <taxon>Eukaryota</taxon>
        <taxon>Fungi</taxon>
        <taxon>Dikarya</taxon>
        <taxon>Basidiomycota</taxon>
        <taxon>Agaricomycotina</taxon>
        <taxon>Agaricomycetes</taxon>
        <taxon>Sistotremastrales</taxon>
        <taxon>Sistotremastraceae</taxon>
        <taxon>Sertulicium</taxon>
        <taxon>Sertulicium niveocremeum</taxon>
    </lineage>
</organism>
<dbReference type="CDD" id="cd12148">
    <property type="entry name" value="fungal_TF_MHR"/>
    <property type="match status" value="1"/>
</dbReference>
<evidence type="ECO:0000256" key="3">
    <source>
        <dbReference type="ARBA" id="ARBA00023242"/>
    </source>
</evidence>
<dbReference type="AlphaFoldDB" id="A0A164VTJ7"/>
<accession>A0A164VTJ7</accession>
<evidence type="ECO:0000313" key="6">
    <source>
        <dbReference type="EMBL" id="KZS94456.1"/>
    </source>
</evidence>
<feature type="region of interest" description="Disordered" evidence="4">
    <location>
        <begin position="666"/>
        <end position="688"/>
    </location>
</feature>
<keyword evidence="7" id="KW-1185">Reference proteome</keyword>
<dbReference type="STRING" id="1314777.A0A164VTJ7"/>
<keyword evidence="3" id="KW-0539">Nucleus</keyword>
<dbReference type="InterPro" id="IPR001138">
    <property type="entry name" value="Zn2Cys6_DnaBD"/>
</dbReference>
<dbReference type="Proteomes" id="UP000076722">
    <property type="component" value="Unassembled WGS sequence"/>
</dbReference>
<evidence type="ECO:0000313" key="7">
    <source>
        <dbReference type="Proteomes" id="UP000076722"/>
    </source>
</evidence>
<evidence type="ECO:0000256" key="1">
    <source>
        <dbReference type="ARBA" id="ARBA00004123"/>
    </source>
</evidence>
<name>A0A164VTJ7_9AGAM</name>
<dbReference type="GO" id="GO:0000981">
    <property type="term" value="F:DNA-binding transcription factor activity, RNA polymerase II-specific"/>
    <property type="evidence" value="ECO:0007669"/>
    <property type="project" value="InterPro"/>
</dbReference>
<proteinExistence type="predicted"/>
<feature type="compositionally biased region" description="Polar residues" evidence="4">
    <location>
        <begin position="100"/>
        <end position="109"/>
    </location>
</feature>
<dbReference type="Gene3D" id="4.10.240.10">
    <property type="entry name" value="Zn(2)-C6 fungal-type DNA-binding domain"/>
    <property type="match status" value="1"/>
</dbReference>
<dbReference type="SUPFAM" id="SSF57701">
    <property type="entry name" value="Zn2/Cys6 DNA-binding domain"/>
    <property type="match status" value="1"/>
</dbReference>
<feature type="domain" description="Zn(2)-C6 fungal-type" evidence="5">
    <location>
        <begin position="13"/>
        <end position="42"/>
    </location>
</feature>
<evidence type="ECO:0000256" key="2">
    <source>
        <dbReference type="ARBA" id="ARBA00022723"/>
    </source>
</evidence>
<keyword evidence="2" id="KW-0479">Metal-binding</keyword>
<dbReference type="PANTHER" id="PTHR31001">
    <property type="entry name" value="UNCHARACTERIZED TRANSCRIPTIONAL REGULATORY PROTEIN"/>
    <property type="match status" value="1"/>
</dbReference>
<dbReference type="InterPro" id="IPR007219">
    <property type="entry name" value="XnlR_reg_dom"/>
</dbReference>
<dbReference type="InterPro" id="IPR036864">
    <property type="entry name" value="Zn2-C6_fun-type_DNA-bd_sf"/>
</dbReference>
<dbReference type="PROSITE" id="PS50048">
    <property type="entry name" value="ZN2_CY6_FUNGAL_2"/>
    <property type="match status" value="1"/>
</dbReference>
<dbReference type="GO" id="GO:0008270">
    <property type="term" value="F:zinc ion binding"/>
    <property type="evidence" value="ECO:0007669"/>
    <property type="project" value="InterPro"/>
</dbReference>
<dbReference type="CDD" id="cd00067">
    <property type="entry name" value="GAL4"/>
    <property type="match status" value="1"/>
</dbReference>
<dbReference type="PANTHER" id="PTHR31001:SF56">
    <property type="entry name" value="ZN(2)-C6 FUNGAL-TYPE DOMAIN-CONTAINING PROTEIN"/>
    <property type="match status" value="1"/>
</dbReference>